<comment type="caution">
    <text evidence="1">The sequence shown here is derived from an EMBL/GenBank/DDBJ whole genome shotgun (WGS) entry which is preliminary data.</text>
</comment>
<evidence type="ECO:0000313" key="2">
    <source>
        <dbReference type="Proteomes" id="UP000566819"/>
    </source>
</evidence>
<keyword evidence="2" id="KW-1185">Reference proteome</keyword>
<sequence>MTSQVNSLIDIGTELKDFFDRLKKEEQKKAVRQFLHAIDSGDRDEQEIRNILSRLETAISDLTLCISVAQAGLTGTLENSLYVEIGILTETNGKIKNIIGQELMLAK</sequence>
<name>A0A8H4RQW4_9HELO</name>
<accession>A0A8H4RQW4</accession>
<evidence type="ECO:0000313" key="1">
    <source>
        <dbReference type="EMBL" id="KAF4633310.1"/>
    </source>
</evidence>
<reference evidence="1 2" key="1">
    <citation type="submission" date="2020-03" db="EMBL/GenBank/DDBJ databases">
        <title>Draft Genome Sequence of Cudoniella acicularis.</title>
        <authorList>
            <person name="Buettner E."/>
            <person name="Kellner H."/>
        </authorList>
    </citation>
    <scope>NUCLEOTIDE SEQUENCE [LARGE SCALE GENOMIC DNA]</scope>
    <source>
        <strain evidence="1 2">DSM 108380</strain>
    </source>
</reference>
<organism evidence="1 2">
    <name type="scientific">Cudoniella acicularis</name>
    <dbReference type="NCBI Taxonomy" id="354080"/>
    <lineage>
        <taxon>Eukaryota</taxon>
        <taxon>Fungi</taxon>
        <taxon>Dikarya</taxon>
        <taxon>Ascomycota</taxon>
        <taxon>Pezizomycotina</taxon>
        <taxon>Leotiomycetes</taxon>
        <taxon>Helotiales</taxon>
        <taxon>Tricladiaceae</taxon>
        <taxon>Cudoniella</taxon>
    </lineage>
</organism>
<dbReference type="AlphaFoldDB" id="A0A8H4RQW4"/>
<protein>
    <submittedName>
        <fullName evidence="1">Uncharacterized protein</fullName>
    </submittedName>
</protein>
<dbReference type="Proteomes" id="UP000566819">
    <property type="component" value="Unassembled WGS sequence"/>
</dbReference>
<proteinExistence type="predicted"/>
<gene>
    <name evidence="1" type="ORF">G7Y89_g4808</name>
</gene>
<dbReference type="OrthoDB" id="3559235at2759"/>
<dbReference type="EMBL" id="JAAMPI010000271">
    <property type="protein sequence ID" value="KAF4633310.1"/>
    <property type="molecule type" value="Genomic_DNA"/>
</dbReference>